<organism evidence="2">
    <name type="scientific">Feldmannia irregularis virus a</name>
    <dbReference type="NCBI Taxonomy" id="231992"/>
    <lineage>
        <taxon>Viruses</taxon>
        <taxon>Varidnaviria</taxon>
        <taxon>Bamfordvirae</taxon>
        <taxon>Nucleocytoviricota</taxon>
        <taxon>Megaviricetes</taxon>
        <taxon>Algavirales</taxon>
        <taxon>Phycodnaviridae</taxon>
        <taxon>Phaeovirus</taxon>
        <taxon>Phaeovirus irregularis</taxon>
    </lineage>
</organism>
<dbReference type="GeneID" id="41332257"/>
<keyword evidence="1" id="KW-1133">Transmembrane helix</keyword>
<evidence type="ECO:0000256" key="1">
    <source>
        <dbReference type="SAM" id="Phobius"/>
    </source>
</evidence>
<dbReference type="EMBL" id="AY225140">
    <property type="protein sequence ID" value="AAR26963.1"/>
    <property type="molecule type" value="Genomic_DNA"/>
</dbReference>
<feature type="transmembrane region" description="Helical" evidence="1">
    <location>
        <begin position="54"/>
        <end position="78"/>
    </location>
</feature>
<protein>
    <submittedName>
        <fullName evidence="2">FirrV-1-H2</fullName>
    </submittedName>
</protein>
<accession>Q6XLU8</accession>
<dbReference type="KEGG" id="vg:41332257"/>
<evidence type="ECO:0000313" key="2">
    <source>
        <dbReference type="EMBL" id="AAR26963.1"/>
    </source>
</evidence>
<reference evidence="2" key="2">
    <citation type="submission" date="2003-01" db="EMBL/GenBank/DDBJ databases">
        <title>Partial Nucleotide Sequence of the Feldmannia irregularis Virus FirrV-1 Genome: On the Evolution of Large Phaeoviral Genomes.</title>
        <authorList>
            <person name="Delaroque N."/>
            <person name="Knippers R."/>
            <person name="Mueller D.G."/>
            <person name="Boland W."/>
        </authorList>
    </citation>
    <scope>NUCLEOTIDE SEQUENCE</scope>
    <source>
        <strain evidence="2">FirrV-1</strain>
    </source>
</reference>
<name>Q6XLU8_9PHYC</name>
<reference evidence="2" key="1">
    <citation type="journal article" date="2003" name="J. Mol. Evol.">
        <title>Comparisons of two large phaeoviral genomes and evolutionary implications.</title>
        <authorList>
            <person name="Delaroque N."/>
            <person name="Boland W."/>
            <person name="Muller D.G."/>
            <person name="Knippers R."/>
        </authorList>
    </citation>
    <scope>NUCLEOTIDE SEQUENCE</scope>
    <source>
        <strain evidence="2">FirrV-1</strain>
    </source>
</reference>
<proteinExistence type="predicted"/>
<keyword evidence="1" id="KW-0812">Transmembrane</keyword>
<sequence length="161" mass="18196">MLSLYYFIKNMKKNEIAFLATIGLVCGALSQLHDDDPVLQSQVGPLTGYQASHFLMYFIIGYVNFLSVYDVLSASIAWELFEYIYGKTSGQERYWTSGGTYGQFGDICLNTSGYILGVWLSRHFPCPLHNCRHSLIQGYVISSLTVVMIGYLKVQFRSNLS</sequence>
<dbReference type="RefSeq" id="YP_009665611.1">
    <property type="nucleotide sequence ID" value="NC_043251.1"/>
</dbReference>
<keyword evidence="1" id="KW-0472">Membrane</keyword>